<reference evidence="1" key="1">
    <citation type="submission" date="2014-12" db="EMBL/GenBank/DDBJ databases">
        <title>Insight into the proteome of Arion vulgaris.</title>
        <authorList>
            <person name="Aradska J."/>
            <person name="Bulat T."/>
            <person name="Smidak R."/>
            <person name="Sarate P."/>
            <person name="Gangsoo J."/>
            <person name="Sialana F."/>
            <person name="Bilban M."/>
            <person name="Lubec G."/>
        </authorList>
    </citation>
    <scope>NUCLEOTIDE SEQUENCE</scope>
    <source>
        <tissue evidence="1">Skin</tissue>
    </source>
</reference>
<gene>
    <name evidence="1" type="primary">ORF156785</name>
</gene>
<evidence type="ECO:0008006" key="2">
    <source>
        <dbReference type="Google" id="ProtNLM"/>
    </source>
</evidence>
<sequence>MDCGHLNDLDFADDITFLSPTHTQMQDKQNTFDQMSQKLRLSIHKGKIMRINHKRLNRSHWVIPHYKR</sequence>
<proteinExistence type="predicted"/>
<dbReference type="EMBL" id="HACG01040136">
    <property type="protein sequence ID" value="CEK87001.1"/>
    <property type="molecule type" value="Transcribed_RNA"/>
</dbReference>
<evidence type="ECO:0000313" key="1">
    <source>
        <dbReference type="EMBL" id="CEK87001.1"/>
    </source>
</evidence>
<accession>A0A0B7B416</accession>
<organism evidence="1">
    <name type="scientific">Arion vulgaris</name>
    <dbReference type="NCBI Taxonomy" id="1028688"/>
    <lineage>
        <taxon>Eukaryota</taxon>
        <taxon>Metazoa</taxon>
        <taxon>Spiralia</taxon>
        <taxon>Lophotrochozoa</taxon>
        <taxon>Mollusca</taxon>
        <taxon>Gastropoda</taxon>
        <taxon>Heterobranchia</taxon>
        <taxon>Euthyneura</taxon>
        <taxon>Panpulmonata</taxon>
        <taxon>Eupulmonata</taxon>
        <taxon>Stylommatophora</taxon>
        <taxon>Helicina</taxon>
        <taxon>Arionoidea</taxon>
        <taxon>Arionidae</taxon>
        <taxon>Arion</taxon>
    </lineage>
</organism>
<protein>
    <recommendedName>
        <fullName evidence="2">Reverse transcriptase domain-containing protein</fullName>
    </recommendedName>
</protein>
<dbReference type="AlphaFoldDB" id="A0A0B7B416"/>
<name>A0A0B7B416_9EUPU</name>